<organism evidence="1 2">
    <name type="scientific">Planoprotostelium fungivorum</name>
    <dbReference type="NCBI Taxonomy" id="1890364"/>
    <lineage>
        <taxon>Eukaryota</taxon>
        <taxon>Amoebozoa</taxon>
        <taxon>Evosea</taxon>
        <taxon>Variosea</taxon>
        <taxon>Cavosteliida</taxon>
        <taxon>Cavosteliaceae</taxon>
        <taxon>Planoprotostelium</taxon>
    </lineage>
</organism>
<evidence type="ECO:0000313" key="1">
    <source>
        <dbReference type="EMBL" id="PRP76958.1"/>
    </source>
</evidence>
<reference evidence="1 2" key="1">
    <citation type="journal article" date="2018" name="Genome Biol. Evol.">
        <title>Multiple Roots of Fruiting Body Formation in Amoebozoa.</title>
        <authorList>
            <person name="Hillmann F."/>
            <person name="Forbes G."/>
            <person name="Novohradska S."/>
            <person name="Ferling I."/>
            <person name="Riege K."/>
            <person name="Groth M."/>
            <person name="Westermann M."/>
            <person name="Marz M."/>
            <person name="Spaller T."/>
            <person name="Winckler T."/>
            <person name="Schaap P."/>
            <person name="Glockner G."/>
        </authorList>
    </citation>
    <scope>NUCLEOTIDE SEQUENCE [LARGE SCALE GENOMIC DNA]</scope>
    <source>
        <strain evidence="1 2">Jena</strain>
    </source>
</reference>
<dbReference type="EMBL" id="MDYQ01000291">
    <property type="protein sequence ID" value="PRP76958.1"/>
    <property type="molecule type" value="Genomic_DNA"/>
</dbReference>
<comment type="caution">
    <text evidence="1">The sequence shown here is derived from an EMBL/GenBank/DDBJ whole genome shotgun (WGS) entry which is preliminary data.</text>
</comment>
<name>A0A2P6MZ28_9EUKA</name>
<gene>
    <name evidence="1" type="ORF">PROFUN_15572</name>
</gene>
<evidence type="ECO:0000313" key="2">
    <source>
        <dbReference type="Proteomes" id="UP000241769"/>
    </source>
</evidence>
<protein>
    <submittedName>
        <fullName evidence="1">Uncharacterized protein</fullName>
    </submittedName>
</protein>
<sequence length="181" mass="20993">MRTEADLKAENEMLRMRIEEFQIVLTAQRERAAHFLQQNLQTTHQLHTDLQNLQTQAKEVYKELHYDQRLRRSSSSVGEVMQPKKNIFAPNPMKALTSPHGSHDLYVIYEPIFTKAIEAFTLYDNNIPFLNTRIVNIIHIEINNFWVLPEDLTVAPSADIADILTDFVNTIIDVQCTPLNF</sequence>
<dbReference type="InParanoid" id="A0A2P6MZ28"/>
<dbReference type="Proteomes" id="UP000241769">
    <property type="component" value="Unassembled WGS sequence"/>
</dbReference>
<proteinExistence type="predicted"/>
<keyword evidence="2" id="KW-1185">Reference proteome</keyword>
<accession>A0A2P6MZ28</accession>
<dbReference type="AlphaFoldDB" id="A0A2P6MZ28"/>